<dbReference type="InterPro" id="IPR036661">
    <property type="entry name" value="Luciferase-like_sf"/>
</dbReference>
<accession>A0A3N2C3X0</accession>
<feature type="domain" description="Luciferase-like" evidence="2">
    <location>
        <begin position="1"/>
        <end position="308"/>
    </location>
</feature>
<dbReference type="SUPFAM" id="SSF51679">
    <property type="entry name" value="Bacterial luciferase-like"/>
    <property type="match status" value="1"/>
</dbReference>
<dbReference type="FunFam" id="3.20.20.30:FF:000002">
    <property type="entry name" value="LLM class flavin-dependent oxidoreductase"/>
    <property type="match status" value="1"/>
</dbReference>
<dbReference type="PANTHER" id="PTHR30137:SF6">
    <property type="entry name" value="LUCIFERASE-LIKE MONOOXYGENASE"/>
    <property type="match status" value="1"/>
</dbReference>
<dbReference type="InterPro" id="IPR019949">
    <property type="entry name" value="CmoO-like"/>
</dbReference>
<evidence type="ECO:0000259" key="2">
    <source>
        <dbReference type="Pfam" id="PF00296"/>
    </source>
</evidence>
<dbReference type="RefSeq" id="WP_085513071.1">
    <property type="nucleotide sequence ID" value="NZ_FXAP01000005.1"/>
</dbReference>
<dbReference type="NCBIfam" id="TIGR03558">
    <property type="entry name" value="oxido_grp_1"/>
    <property type="match status" value="1"/>
</dbReference>
<dbReference type="Pfam" id="PF00296">
    <property type="entry name" value="Bac_luciferase"/>
    <property type="match status" value="1"/>
</dbReference>
<keyword evidence="4" id="KW-1185">Reference proteome</keyword>
<protein>
    <submittedName>
        <fullName evidence="3">Luciferase family oxidoreductase group 1</fullName>
    </submittedName>
</protein>
<dbReference type="InterPro" id="IPR011251">
    <property type="entry name" value="Luciferase-like_dom"/>
</dbReference>
<dbReference type="Gene3D" id="3.20.20.30">
    <property type="entry name" value="Luciferase-like domain"/>
    <property type="match status" value="1"/>
</dbReference>
<dbReference type="GO" id="GO:0016705">
    <property type="term" value="F:oxidoreductase activity, acting on paired donors, with incorporation or reduction of molecular oxygen"/>
    <property type="evidence" value="ECO:0007669"/>
    <property type="project" value="InterPro"/>
</dbReference>
<evidence type="ECO:0000313" key="3">
    <source>
        <dbReference type="EMBL" id="ROR82202.1"/>
    </source>
</evidence>
<comment type="similarity">
    <text evidence="1">To bacterial alkanal monooxygenase alpha and beta chains.</text>
</comment>
<evidence type="ECO:0000313" key="4">
    <source>
        <dbReference type="Proteomes" id="UP000266915"/>
    </source>
</evidence>
<dbReference type="PANTHER" id="PTHR30137">
    <property type="entry name" value="LUCIFERASE-LIKE MONOOXYGENASE"/>
    <property type="match status" value="1"/>
</dbReference>
<organism evidence="3 4">
    <name type="scientific">Plantibacter flavus</name>
    <dbReference type="NCBI Taxonomy" id="150123"/>
    <lineage>
        <taxon>Bacteria</taxon>
        <taxon>Bacillati</taxon>
        <taxon>Actinomycetota</taxon>
        <taxon>Actinomycetes</taxon>
        <taxon>Micrococcales</taxon>
        <taxon>Microbacteriaceae</taxon>
        <taxon>Plantibacter</taxon>
    </lineage>
</organism>
<evidence type="ECO:0000256" key="1">
    <source>
        <dbReference type="ARBA" id="ARBA00007789"/>
    </source>
</evidence>
<name>A0A3N2C3X0_9MICO</name>
<sequence length="346" mass="36320">MRLSILDLIPVRTDQDTAAALAATIALAKRADELGYHRYWVAEHHNMPSVASTNPAVVIGILAAATQRIRVGSGGVMLPNHAPLVVAEQFALLEASAPGRIDLGLGRAPGSDPVISAVLRQSGNTSDVDRFPNNVQDIVALLGVDGASVRMTSGEEYALRGTPKAGSVPDVWLLGSSDYSAALAAALGLPYVFAHHFSGQGTARALELYRSSFQPSGHLDAPRTFLTANAVVADTAAEAEALALPNLQQMARLRSGKPLGPIATVEEAAATEPSDLELGFVEQMRAAWIIGDADQAAAELQGLADRFGVDEVMVSPVGSAREGTPSNSAPARERTIELLAERFPQH</sequence>
<dbReference type="Proteomes" id="UP000266915">
    <property type="component" value="Unassembled WGS sequence"/>
</dbReference>
<reference evidence="3 4" key="1">
    <citation type="submission" date="2018-11" db="EMBL/GenBank/DDBJ databases">
        <title>Sequencing the genomes of 1000 actinobacteria strains.</title>
        <authorList>
            <person name="Klenk H.-P."/>
        </authorList>
    </citation>
    <scope>NUCLEOTIDE SEQUENCE [LARGE SCALE GENOMIC DNA]</scope>
    <source>
        <strain evidence="3 4">DSM 14012</strain>
    </source>
</reference>
<dbReference type="AlphaFoldDB" id="A0A3N2C3X0"/>
<comment type="caution">
    <text evidence="3">The sequence shown here is derived from an EMBL/GenBank/DDBJ whole genome shotgun (WGS) entry which is preliminary data.</text>
</comment>
<dbReference type="GO" id="GO:0005829">
    <property type="term" value="C:cytosol"/>
    <property type="evidence" value="ECO:0007669"/>
    <property type="project" value="TreeGrafter"/>
</dbReference>
<dbReference type="EMBL" id="RKHL01000001">
    <property type="protein sequence ID" value="ROR82202.1"/>
    <property type="molecule type" value="Genomic_DNA"/>
</dbReference>
<dbReference type="CDD" id="cd00347">
    <property type="entry name" value="Flavin_utilizing_monoxygenases"/>
    <property type="match status" value="1"/>
</dbReference>
<dbReference type="InterPro" id="IPR050766">
    <property type="entry name" value="Bact_Lucif_Oxidored"/>
</dbReference>
<gene>
    <name evidence="3" type="ORF">EDD42_2290</name>
</gene>
<proteinExistence type="predicted"/>